<dbReference type="OrthoDB" id="569642at2"/>
<reference evidence="2 3" key="1">
    <citation type="submission" date="2017-03" db="EMBL/GenBank/DDBJ databases">
        <title>Genome sequence of Sphingomonas dokdonensis DSM 21029.</title>
        <authorList>
            <person name="Poehlein A."/>
            <person name="Wuebbeler J.H."/>
            <person name="Steinbuechel A."/>
            <person name="Daniel R."/>
        </authorList>
    </citation>
    <scope>NUCLEOTIDE SEQUENCE [LARGE SCALE GENOMIC DNA]</scope>
    <source>
        <strain evidence="2 3">DSM 21029</strain>
    </source>
</reference>
<dbReference type="SUPFAM" id="SSF88723">
    <property type="entry name" value="PIN domain-like"/>
    <property type="match status" value="1"/>
</dbReference>
<dbReference type="EMBL" id="NBBI01000001">
    <property type="protein sequence ID" value="OWK33306.1"/>
    <property type="molecule type" value="Genomic_DNA"/>
</dbReference>
<protein>
    <recommendedName>
        <fullName evidence="1">DUF4935 domain-containing protein</fullName>
    </recommendedName>
</protein>
<gene>
    <name evidence="2" type="ORF">SPDO_01820</name>
</gene>
<keyword evidence="3" id="KW-1185">Reference proteome</keyword>
<dbReference type="InterPro" id="IPR029060">
    <property type="entry name" value="PIN-like_dom_sf"/>
</dbReference>
<organism evidence="2 3">
    <name type="scientific">Sphingomonas dokdonensis</name>
    <dbReference type="NCBI Taxonomy" id="344880"/>
    <lineage>
        <taxon>Bacteria</taxon>
        <taxon>Pseudomonadati</taxon>
        <taxon>Pseudomonadota</taxon>
        <taxon>Alphaproteobacteria</taxon>
        <taxon>Sphingomonadales</taxon>
        <taxon>Sphingomonadaceae</taxon>
        <taxon>Sphingomonas</taxon>
    </lineage>
</organism>
<dbReference type="Pfam" id="PF16289">
    <property type="entry name" value="PIN_12"/>
    <property type="match status" value="1"/>
</dbReference>
<feature type="domain" description="DUF4935" evidence="1">
    <location>
        <begin position="6"/>
        <end position="185"/>
    </location>
</feature>
<proteinExistence type="predicted"/>
<sequence length="339" mass="38454">MADLHVFIDTNAWLAFYAFTSDDLEQLRKLIAVINKDKVKLYTSHQLVDEFYRNREKKLQESLAAFTSSGVSKSVPRYMRSFPEMADYDKAMQKLEKLRNDMIARSREEAKSKALAADKLFADVIKAAPPEKIDNKLISAALDRRLRGNPPGKPDKLGDQIHWEALLRDVPDGADLHIVSKDGDFESPLEKGAAHAFLVDEWREKKNGKLTLHTELKPFFNAHFPTIKLAVDVEKIDAIDQLVNAGFFAATHVAIAQLMVLVDALTWDDADKILTAGLENNQIRWIGSDKDVREFYQSLIVKFDQKIDPERKQSLLAVFTKEEVQTGLDAIDWEGDPPF</sequence>
<evidence type="ECO:0000313" key="3">
    <source>
        <dbReference type="Proteomes" id="UP000197290"/>
    </source>
</evidence>
<name>A0A245ZU86_9SPHN</name>
<evidence type="ECO:0000259" key="1">
    <source>
        <dbReference type="Pfam" id="PF16289"/>
    </source>
</evidence>
<dbReference type="RefSeq" id="WP_143559554.1">
    <property type="nucleotide sequence ID" value="NZ_NBBI01000001.1"/>
</dbReference>
<dbReference type="InterPro" id="IPR032557">
    <property type="entry name" value="DUF4935"/>
</dbReference>
<accession>A0A245ZU86</accession>
<dbReference type="Proteomes" id="UP000197290">
    <property type="component" value="Unassembled WGS sequence"/>
</dbReference>
<dbReference type="AlphaFoldDB" id="A0A245ZU86"/>
<evidence type="ECO:0000313" key="2">
    <source>
        <dbReference type="EMBL" id="OWK33306.1"/>
    </source>
</evidence>
<comment type="caution">
    <text evidence="2">The sequence shown here is derived from an EMBL/GenBank/DDBJ whole genome shotgun (WGS) entry which is preliminary data.</text>
</comment>